<dbReference type="GO" id="GO:0016757">
    <property type="term" value="F:glycosyltransferase activity"/>
    <property type="evidence" value="ECO:0007669"/>
    <property type="project" value="InterPro"/>
</dbReference>
<comment type="caution">
    <text evidence="2">The sequence shown here is derived from an EMBL/GenBank/DDBJ whole genome shotgun (WGS) entry which is preliminary data.</text>
</comment>
<evidence type="ECO:0000313" key="2">
    <source>
        <dbReference type="EMBL" id="RXS73939.1"/>
    </source>
</evidence>
<dbReference type="Pfam" id="PF00534">
    <property type="entry name" value="Glycos_transf_1"/>
    <property type="match status" value="1"/>
</dbReference>
<proteinExistence type="predicted"/>
<name>A0A4Q1REJ2_9FIRM</name>
<dbReference type="PANTHER" id="PTHR12526">
    <property type="entry name" value="GLYCOSYLTRANSFERASE"/>
    <property type="match status" value="1"/>
</dbReference>
<keyword evidence="3" id="KW-1185">Reference proteome</keyword>
<gene>
    <name evidence="2" type="ORF">ETP43_00830</name>
</gene>
<evidence type="ECO:0000313" key="3">
    <source>
        <dbReference type="Proteomes" id="UP000290106"/>
    </source>
</evidence>
<dbReference type="InterPro" id="IPR001296">
    <property type="entry name" value="Glyco_trans_1"/>
</dbReference>
<reference evidence="2 3" key="1">
    <citation type="submission" date="2019-01" db="EMBL/GenBank/DDBJ databases">
        <title>Blautia sp. nov. KGMB01111 isolated human feces.</title>
        <authorList>
            <person name="Park J.-E."/>
            <person name="Kim J.-S."/>
            <person name="Park S.-H."/>
        </authorList>
    </citation>
    <scope>NUCLEOTIDE SEQUENCE [LARGE SCALE GENOMIC DNA]</scope>
    <source>
        <strain evidence="2 3">KGMB01111</strain>
    </source>
</reference>
<protein>
    <submittedName>
        <fullName evidence="2">Glycosyltransferase</fullName>
    </submittedName>
</protein>
<evidence type="ECO:0000259" key="1">
    <source>
        <dbReference type="Pfam" id="PF00534"/>
    </source>
</evidence>
<accession>A0A4Q1REJ2</accession>
<dbReference type="AlphaFoldDB" id="A0A4Q1REJ2"/>
<dbReference type="OrthoDB" id="9804196at2"/>
<dbReference type="PANTHER" id="PTHR12526:SF595">
    <property type="entry name" value="BLL5217 PROTEIN"/>
    <property type="match status" value="1"/>
</dbReference>
<sequence length="205" mass="22933">MLALKQGSVPDVIANKLDHLLILTSGTEQYLITCTNKKYKFLLTTTLTISAIEISRKTGIPLKLAGKVNAMGKEYFEKEIEPYLDNSNIEYVGELNDVEKREFLKNSMGVLFPSTWDEPFGLVIIEAMACGVPVIGFPVGAVPEIIRHGENGFIAKDVNEMCSYTKQLSNIDAQTCHQYVVNNFSVERMANEYEAVFNKILNTKL</sequence>
<feature type="domain" description="Glycosyl transferase family 1" evidence="1">
    <location>
        <begin position="49"/>
        <end position="159"/>
    </location>
</feature>
<organism evidence="2 3">
    <name type="scientific">Blautia faecicola</name>
    <dbReference type="NCBI Taxonomy" id="2509240"/>
    <lineage>
        <taxon>Bacteria</taxon>
        <taxon>Bacillati</taxon>
        <taxon>Bacillota</taxon>
        <taxon>Clostridia</taxon>
        <taxon>Lachnospirales</taxon>
        <taxon>Lachnospiraceae</taxon>
        <taxon>Blautia</taxon>
    </lineage>
</organism>
<dbReference type="SUPFAM" id="SSF53756">
    <property type="entry name" value="UDP-Glycosyltransferase/glycogen phosphorylase"/>
    <property type="match status" value="1"/>
</dbReference>
<dbReference type="Proteomes" id="UP000290106">
    <property type="component" value="Unassembled WGS sequence"/>
</dbReference>
<dbReference type="EMBL" id="SDKC01000001">
    <property type="protein sequence ID" value="RXS73939.1"/>
    <property type="molecule type" value="Genomic_DNA"/>
</dbReference>
<keyword evidence="2" id="KW-0808">Transferase</keyword>
<dbReference type="Gene3D" id="3.40.50.2000">
    <property type="entry name" value="Glycogen Phosphorylase B"/>
    <property type="match status" value="1"/>
</dbReference>